<comment type="caution">
    <text evidence="1">The sequence shown here is derived from an EMBL/GenBank/DDBJ whole genome shotgun (WGS) entry which is preliminary data.</text>
</comment>
<evidence type="ECO:0000313" key="2">
    <source>
        <dbReference type="Proteomes" id="UP000309340"/>
    </source>
</evidence>
<protein>
    <submittedName>
        <fullName evidence="1">Uncharacterized protein</fullName>
    </submittedName>
</protein>
<sequence>MAPPKSLPITPPTPLPTIPWQPPIMQQAYMAPFADSKYPLQDYSFHLMLLAQAEAKREKMRLARRRQGPKL</sequence>
<gene>
    <name evidence="1" type="ORF">B0A55_01405</name>
</gene>
<organism evidence="1 2">
    <name type="scientific">Friedmanniomyces simplex</name>
    <dbReference type="NCBI Taxonomy" id="329884"/>
    <lineage>
        <taxon>Eukaryota</taxon>
        <taxon>Fungi</taxon>
        <taxon>Dikarya</taxon>
        <taxon>Ascomycota</taxon>
        <taxon>Pezizomycotina</taxon>
        <taxon>Dothideomycetes</taxon>
        <taxon>Dothideomycetidae</taxon>
        <taxon>Mycosphaerellales</taxon>
        <taxon>Teratosphaeriaceae</taxon>
        <taxon>Friedmanniomyces</taxon>
    </lineage>
</organism>
<accession>A0A4V5NIA8</accession>
<dbReference type="EMBL" id="NAJQ01000035">
    <property type="protein sequence ID" value="TKA82379.1"/>
    <property type="molecule type" value="Genomic_DNA"/>
</dbReference>
<proteinExistence type="predicted"/>
<dbReference type="Proteomes" id="UP000309340">
    <property type="component" value="Unassembled WGS sequence"/>
</dbReference>
<keyword evidence="2" id="KW-1185">Reference proteome</keyword>
<dbReference type="AlphaFoldDB" id="A0A4V5NIA8"/>
<name>A0A4V5NIA8_9PEZI</name>
<reference evidence="1 2" key="1">
    <citation type="submission" date="2017-03" db="EMBL/GenBank/DDBJ databases">
        <title>Genomes of endolithic fungi from Antarctica.</title>
        <authorList>
            <person name="Coleine C."/>
            <person name="Masonjones S."/>
            <person name="Stajich J.E."/>
        </authorList>
    </citation>
    <scope>NUCLEOTIDE SEQUENCE [LARGE SCALE GENOMIC DNA]</scope>
    <source>
        <strain evidence="1 2">CCFEE 5184</strain>
    </source>
</reference>
<evidence type="ECO:0000313" key="1">
    <source>
        <dbReference type="EMBL" id="TKA82379.1"/>
    </source>
</evidence>